<evidence type="ECO:0000313" key="4">
    <source>
        <dbReference type="Proteomes" id="UP000271573"/>
    </source>
</evidence>
<sequence length="344" mass="35642">MTETAPHDVDTAPASAGAVFRRSFNSLRHLAAPGPGGRRVVPARIGTTAAPADLRRAVPRPSDTMLLRVSGWAMIIVAALFAGLALHLGVISQLAEHRSQSVLYNDFRAQLALGTAPIGQVDSNGAMLKPGAPVALLRIPALGITDTVVEGTTGSTLLAGPGHRRDTPLPGQQGVSVVYGRQAAYGGPFADIASLRPGDTILTTTGQGLATYRVTDVRYAGDRSPALASATAARLTLVGATGIPFVSGAVVRVDADLVGKAYPTPQPVLGAAALSPAEQPLASDAGGWLPLFLWGELAVVVAVGIVLALRRWGRWHTWVVGVPVILIIGVEMAKQVVIVLPNLY</sequence>
<keyword evidence="4" id="KW-1185">Reference proteome</keyword>
<keyword evidence="2" id="KW-0812">Transmembrane</keyword>
<gene>
    <name evidence="3" type="ORF">Back2_22620</name>
</gene>
<dbReference type="RefSeq" id="WP_125569352.1">
    <property type="nucleotide sequence ID" value="NZ_AP019307.1"/>
</dbReference>
<keyword evidence="2" id="KW-1133">Transmembrane helix</keyword>
<dbReference type="EMBL" id="AP019307">
    <property type="protein sequence ID" value="BBH17975.1"/>
    <property type="molecule type" value="Genomic_DNA"/>
</dbReference>
<evidence type="ECO:0000313" key="3">
    <source>
        <dbReference type="EMBL" id="BBH17975.1"/>
    </source>
</evidence>
<dbReference type="GO" id="GO:0016787">
    <property type="term" value="F:hydrolase activity"/>
    <property type="evidence" value="ECO:0007669"/>
    <property type="project" value="UniProtKB-KW"/>
</dbReference>
<dbReference type="Pfam" id="PF04203">
    <property type="entry name" value="Sortase"/>
    <property type="match status" value="1"/>
</dbReference>
<dbReference type="SUPFAM" id="SSF63817">
    <property type="entry name" value="Sortase"/>
    <property type="match status" value="1"/>
</dbReference>
<proteinExistence type="predicted"/>
<dbReference type="Proteomes" id="UP000271573">
    <property type="component" value="Chromosome"/>
</dbReference>
<dbReference type="InterPro" id="IPR023365">
    <property type="entry name" value="Sortase_dom-sf"/>
</dbReference>
<feature type="transmembrane region" description="Helical" evidence="2">
    <location>
        <begin position="315"/>
        <end position="333"/>
    </location>
</feature>
<evidence type="ECO:0000256" key="2">
    <source>
        <dbReference type="SAM" id="Phobius"/>
    </source>
</evidence>
<protein>
    <submittedName>
        <fullName evidence="3">Sortase</fullName>
    </submittedName>
</protein>
<dbReference type="InterPro" id="IPR005754">
    <property type="entry name" value="Sortase"/>
</dbReference>
<dbReference type="KEGG" id="nbe:Back2_22620"/>
<name>A0A3G9IPI5_9ACTN</name>
<dbReference type="AlphaFoldDB" id="A0A3G9IPI5"/>
<keyword evidence="2" id="KW-0472">Membrane</keyword>
<organism evidence="3 4">
    <name type="scientific">Nocardioides baekrokdamisoli</name>
    <dbReference type="NCBI Taxonomy" id="1804624"/>
    <lineage>
        <taxon>Bacteria</taxon>
        <taxon>Bacillati</taxon>
        <taxon>Actinomycetota</taxon>
        <taxon>Actinomycetes</taxon>
        <taxon>Propionibacteriales</taxon>
        <taxon>Nocardioidaceae</taxon>
        <taxon>Nocardioides</taxon>
    </lineage>
</organism>
<keyword evidence="1" id="KW-0378">Hydrolase</keyword>
<evidence type="ECO:0000256" key="1">
    <source>
        <dbReference type="ARBA" id="ARBA00022801"/>
    </source>
</evidence>
<dbReference type="OrthoDB" id="5242879at2"/>
<feature type="transmembrane region" description="Helical" evidence="2">
    <location>
        <begin position="288"/>
        <end position="309"/>
    </location>
</feature>
<feature type="transmembrane region" description="Helical" evidence="2">
    <location>
        <begin position="69"/>
        <end position="91"/>
    </location>
</feature>
<dbReference type="Gene3D" id="2.40.260.10">
    <property type="entry name" value="Sortase"/>
    <property type="match status" value="1"/>
</dbReference>
<accession>A0A3G9IPI5</accession>
<reference evidence="3 4" key="1">
    <citation type="submission" date="2018-11" db="EMBL/GenBank/DDBJ databases">
        <title>Complete genome sequence of Nocardioides baekrokdamisoli strain KCTC 39748.</title>
        <authorList>
            <person name="Kang S.W."/>
            <person name="Lee K.C."/>
            <person name="Kim K.K."/>
            <person name="Kim J.S."/>
            <person name="Kim D.S."/>
            <person name="Ko S.H."/>
            <person name="Yang S.H."/>
            <person name="Shin Y.K."/>
            <person name="Lee J.S."/>
        </authorList>
    </citation>
    <scope>NUCLEOTIDE SEQUENCE [LARGE SCALE GENOMIC DNA]</scope>
    <source>
        <strain evidence="3 4">KCTC 39748</strain>
    </source>
</reference>